<name>A0ABU0CAV7_9BRAD</name>
<dbReference type="Gene3D" id="1.10.3100.20">
    <property type="entry name" value="Protein of unknown function DUF269"/>
    <property type="match status" value="1"/>
</dbReference>
<reference evidence="1 2" key="1">
    <citation type="submission" date="2023-07" db="EMBL/GenBank/DDBJ databases">
        <title>Genomic Encyclopedia of Type Strains, Phase IV (KMG-IV): sequencing the most valuable type-strain genomes for metagenomic binning, comparative biology and taxonomic classification.</title>
        <authorList>
            <person name="Goeker M."/>
        </authorList>
    </citation>
    <scope>NUCLEOTIDE SEQUENCE [LARGE SCALE GENOMIC DNA]</scope>
    <source>
        <strain evidence="1 2">DSM 11549</strain>
    </source>
</reference>
<dbReference type="NCBIfam" id="TIGR02935">
    <property type="entry name" value="NifX-associated nitrogen fixation protein"/>
    <property type="match status" value="1"/>
</dbReference>
<accession>A0ABU0CAV7</accession>
<dbReference type="PIRSF" id="PIRSF005788">
    <property type="entry name" value="NifK"/>
    <property type="match status" value="1"/>
</dbReference>
<dbReference type="RefSeq" id="WP_307154875.1">
    <property type="nucleotide sequence ID" value="NZ_JAUSUK010000002.1"/>
</dbReference>
<organism evidence="1 2">
    <name type="scientific">Rhodopseudomonas julia</name>
    <dbReference type="NCBI Taxonomy" id="200617"/>
    <lineage>
        <taxon>Bacteria</taxon>
        <taxon>Pseudomonadati</taxon>
        <taxon>Pseudomonadota</taxon>
        <taxon>Alphaproteobacteria</taxon>
        <taxon>Hyphomicrobiales</taxon>
        <taxon>Nitrobacteraceae</taxon>
        <taxon>Rhodopseudomonas</taxon>
    </lineage>
</organism>
<gene>
    <name evidence="1" type="ORF">J2R99_002604</name>
</gene>
<evidence type="ECO:0000313" key="2">
    <source>
        <dbReference type="Proteomes" id="UP001230253"/>
    </source>
</evidence>
<evidence type="ECO:0000313" key="1">
    <source>
        <dbReference type="EMBL" id="MDQ0326735.1"/>
    </source>
</evidence>
<dbReference type="Pfam" id="PF03270">
    <property type="entry name" value="DUF269"/>
    <property type="match status" value="1"/>
</dbReference>
<comment type="caution">
    <text evidence="1">The sequence shown here is derived from an EMBL/GenBank/DDBJ whole genome shotgun (WGS) entry which is preliminary data.</text>
</comment>
<dbReference type="EMBL" id="JAUSUK010000002">
    <property type="protein sequence ID" value="MDQ0326735.1"/>
    <property type="molecule type" value="Genomic_DNA"/>
</dbReference>
<proteinExistence type="predicted"/>
<keyword evidence="2" id="KW-1185">Reference proteome</keyword>
<sequence>MAEALMSAAEAEDKAMGSPFLKSLVALYRAEDSYGAWESKSDAELLDEFIVTAEERRAKPIIDDPDPDLLDRVDKFYRAVGLTVERETGLMASPMMSMHWEGFGRVILTAGKLVIFAKSLRDVHRFGFESLGDLAEAGMKIVRQARETIDTYPEVARA</sequence>
<protein>
    <submittedName>
        <fullName evidence="1">Nitrogen fixation protein</fullName>
    </submittedName>
</protein>
<dbReference type="InterPro" id="IPR004952">
    <property type="entry name" value="NifX-assoc_nitrogen_fix"/>
</dbReference>
<dbReference type="Proteomes" id="UP001230253">
    <property type="component" value="Unassembled WGS sequence"/>
</dbReference>